<dbReference type="GO" id="GO:0009289">
    <property type="term" value="C:pilus"/>
    <property type="evidence" value="ECO:0007669"/>
    <property type="project" value="InterPro"/>
</dbReference>
<feature type="transmembrane region" description="Helical" evidence="6">
    <location>
        <begin position="78"/>
        <end position="98"/>
    </location>
</feature>
<sequence length="373" mass="39183">MQCPRCNWQNHASYTQCFSCQAPLPVAGAQAGAAPAPFGFPTPAPAPRPAPAPSHQAELVEVFPGTLARLGATLIDGLIMLLVPIAMVLAWVFARAAFDAAPNAAYPGALALAVLGLFSPALMDAMGPGSPGKRLLGMRVATATGERPGVVRSMLRHFLKYTLTLGLTLAIPFLLHRVLTALFGERGLHSSMTGTFVVASSASHTAIQKAVALERGPGWFLKAMVVLGALSAFSFAVMVAVALWNQGDEPANPHREQVRELDKAARPVLQLVENHYRSSGGFPANAAAIGITQAGQLPTGFKALTIEPTNGVVRLTIAEGAGEPLSGKHLVYMPTMKKRKGQSDLGKWQCGSDDIARENLSFGCRHAVAGAAK</sequence>
<dbReference type="InterPro" id="IPR051791">
    <property type="entry name" value="Pra-immunoreactive"/>
</dbReference>
<protein>
    <submittedName>
        <fullName evidence="8">Putative RDD family membrane protein YckC</fullName>
    </submittedName>
</protein>
<comment type="subcellular location">
    <subcellularLocation>
        <location evidence="1">Cell membrane</location>
        <topology evidence="1">Multi-pass membrane protein</topology>
    </subcellularLocation>
</comment>
<dbReference type="Pfam" id="PF00114">
    <property type="entry name" value="Pilin"/>
    <property type="match status" value="1"/>
</dbReference>
<accession>A0A7X0PHT7</accession>
<evidence type="ECO:0000259" key="7">
    <source>
        <dbReference type="Pfam" id="PF06271"/>
    </source>
</evidence>
<evidence type="ECO:0000313" key="8">
    <source>
        <dbReference type="EMBL" id="MBB6562014.1"/>
    </source>
</evidence>
<dbReference type="EMBL" id="JACHLK010000010">
    <property type="protein sequence ID" value="MBB6562014.1"/>
    <property type="molecule type" value="Genomic_DNA"/>
</dbReference>
<keyword evidence="5 6" id="KW-0472">Membrane</keyword>
<evidence type="ECO:0000256" key="6">
    <source>
        <dbReference type="SAM" id="Phobius"/>
    </source>
</evidence>
<comment type="caution">
    <text evidence="8">The sequence shown here is derived from an EMBL/GenBank/DDBJ whole genome shotgun (WGS) entry which is preliminary data.</text>
</comment>
<dbReference type="PANTHER" id="PTHR36115">
    <property type="entry name" value="PROLINE-RICH ANTIGEN HOMOLOG-RELATED"/>
    <property type="match status" value="1"/>
</dbReference>
<evidence type="ECO:0000256" key="3">
    <source>
        <dbReference type="ARBA" id="ARBA00022692"/>
    </source>
</evidence>
<dbReference type="Pfam" id="PF06271">
    <property type="entry name" value="RDD"/>
    <property type="match status" value="1"/>
</dbReference>
<dbReference type="Proteomes" id="UP000575083">
    <property type="component" value="Unassembled WGS sequence"/>
</dbReference>
<keyword evidence="2" id="KW-1003">Cell membrane</keyword>
<evidence type="ECO:0000256" key="2">
    <source>
        <dbReference type="ARBA" id="ARBA00022475"/>
    </source>
</evidence>
<evidence type="ECO:0000256" key="1">
    <source>
        <dbReference type="ARBA" id="ARBA00004651"/>
    </source>
</evidence>
<dbReference type="RefSeq" id="WP_184861612.1">
    <property type="nucleotide sequence ID" value="NZ_JACHLK010000010.1"/>
</dbReference>
<evidence type="ECO:0000256" key="4">
    <source>
        <dbReference type="ARBA" id="ARBA00022989"/>
    </source>
</evidence>
<proteinExistence type="predicted"/>
<reference evidence="8 9" key="1">
    <citation type="submission" date="2020-08" db="EMBL/GenBank/DDBJ databases">
        <title>Functional genomics of gut bacteria from endangered species of beetles.</title>
        <authorList>
            <person name="Carlos-Shanley C."/>
        </authorList>
    </citation>
    <scope>NUCLEOTIDE SEQUENCE [LARGE SCALE GENOMIC DNA]</scope>
    <source>
        <strain evidence="8 9">S00198</strain>
    </source>
</reference>
<keyword evidence="4 6" id="KW-1133">Transmembrane helix</keyword>
<dbReference type="AlphaFoldDB" id="A0A7X0PHT7"/>
<organism evidence="8 9">
    <name type="scientific">Acidovorax soli</name>
    <dbReference type="NCBI Taxonomy" id="592050"/>
    <lineage>
        <taxon>Bacteria</taxon>
        <taxon>Pseudomonadati</taxon>
        <taxon>Pseudomonadota</taxon>
        <taxon>Betaproteobacteria</taxon>
        <taxon>Burkholderiales</taxon>
        <taxon>Comamonadaceae</taxon>
        <taxon>Acidovorax</taxon>
    </lineage>
</organism>
<dbReference type="InterPro" id="IPR001082">
    <property type="entry name" value="Pilin"/>
</dbReference>
<dbReference type="GO" id="GO:0005886">
    <property type="term" value="C:plasma membrane"/>
    <property type="evidence" value="ECO:0007669"/>
    <property type="project" value="UniProtKB-SubCell"/>
</dbReference>
<evidence type="ECO:0000313" key="9">
    <source>
        <dbReference type="Proteomes" id="UP000575083"/>
    </source>
</evidence>
<dbReference type="GO" id="GO:0007155">
    <property type="term" value="P:cell adhesion"/>
    <property type="evidence" value="ECO:0007669"/>
    <property type="project" value="InterPro"/>
</dbReference>
<gene>
    <name evidence="8" type="ORF">HNP48_004716</name>
</gene>
<feature type="transmembrane region" description="Helical" evidence="6">
    <location>
        <begin position="219"/>
        <end position="244"/>
    </location>
</feature>
<feature type="domain" description="RDD" evidence="7">
    <location>
        <begin position="64"/>
        <end position="181"/>
    </location>
</feature>
<dbReference type="InterPro" id="IPR010432">
    <property type="entry name" value="RDD"/>
</dbReference>
<dbReference type="Gene3D" id="3.30.700.10">
    <property type="entry name" value="Glycoprotein, Type 4 Pilin"/>
    <property type="match status" value="1"/>
</dbReference>
<keyword evidence="9" id="KW-1185">Reference proteome</keyword>
<evidence type="ECO:0000256" key="5">
    <source>
        <dbReference type="ARBA" id="ARBA00023136"/>
    </source>
</evidence>
<name>A0A7X0PHT7_9BURK</name>
<feature type="transmembrane region" description="Helical" evidence="6">
    <location>
        <begin position="158"/>
        <end position="175"/>
    </location>
</feature>
<feature type="transmembrane region" description="Helical" evidence="6">
    <location>
        <begin position="104"/>
        <end position="123"/>
    </location>
</feature>
<keyword evidence="3 6" id="KW-0812">Transmembrane</keyword>